<feature type="non-terminal residue" evidence="2">
    <location>
        <position position="75"/>
    </location>
</feature>
<dbReference type="Proteomes" id="UP001482620">
    <property type="component" value="Unassembled WGS sequence"/>
</dbReference>
<reference evidence="2 3" key="1">
    <citation type="submission" date="2021-06" db="EMBL/GenBank/DDBJ databases">
        <authorList>
            <person name="Palmer J.M."/>
        </authorList>
    </citation>
    <scope>NUCLEOTIDE SEQUENCE [LARGE SCALE GENOMIC DNA]</scope>
    <source>
        <strain evidence="3">if_2019</strain>
        <tissue evidence="2">Muscle</tissue>
    </source>
</reference>
<proteinExistence type="predicted"/>
<accession>A0ABV0UMZ9</accession>
<keyword evidence="3" id="KW-1185">Reference proteome</keyword>
<dbReference type="EMBL" id="JAHRIQ010076631">
    <property type="protein sequence ID" value="MEQ2246219.1"/>
    <property type="molecule type" value="Genomic_DNA"/>
</dbReference>
<evidence type="ECO:0000313" key="3">
    <source>
        <dbReference type="Proteomes" id="UP001482620"/>
    </source>
</evidence>
<feature type="region of interest" description="Disordered" evidence="1">
    <location>
        <begin position="1"/>
        <end position="21"/>
    </location>
</feature>
<evidence type="ECO:0000313" key="2">
    <source>
        <dbReference type="EMBL" id="MEQ2246219.1"/>
    </source>
</evidence>
<sequence length="75" mass="8447">MSVARCLSCPDHSPSGCAGKDSLQRQDDIWMLDGVDPQEVLSRTPRPNHLEFLRITPPEDDIMGDTPYYPKLECT</sequence>
<comment type="caution">
    <text evidence="2">The sequence shown here is derived from an EMBL/GenBank/DDBJ whole genome shotgun (WGS) entry which is preliminary data.</text>
</comment>
<protein>
    <submittedName>
        <fullName evidence="2">Uncharacterized protein</fullName>
    </submittedName>
</protein>
<evidence type="ECO:0000256" key="1">
    <source>
        <dbReference type="SAM" id="MobiDB-lite"/>
    </source>
</evidence>
<name>A0ABV0UMZ9_9TELE</name>
<gene>
    <name evidence="2" type="ORF">ILYODFUR_036022</name>
</gene>
<organism evidence="2 3">
    <name type="scientific">Ilyodon furcidens</name>
    <name type="common">goldbreast splitfin</name>
    <dbReference type="NCBI Taxonomy" id="33524"/>
    <lineage>
        <taxon>Eukaryota</taxon>
        <taxon>Metazoa</taxon>
        <taxon>Chordata</taxon>
        <taxon>Craniata</taxon>
        <taxon>Vertebrata</taxon>
        <taxon>Euteleostomi</taxon>
        <taxon>Actinopterygii</taxon>
        <taxon>Neopterygii</taxon>
        <taxon>Teleostei</taxon>
        <taxon>Neoteleostei</taxon>
        <taxon>Acanthomorphata</taxon>
        <taxon>Ovalentaria</taxon>
        <taxon>Atherinomorphae</taxon>
        <taxon>Cyprinodontiformes</taxon>
        <taxon>Goodeidae</taxon>
        <taxon>Ilyodon</taxon>
    </lineage>
</organism>